<name>A0A834KK72_VESVU</name>
<dbReference type="AlphaFoldDB" id="A0A834KK72"/>
<organism evidence="2 3">
    <name type="scientific">Vespula vulgaris</name>
    <name type="common">Yellow jacket</name>
    <name type="synonym">Wasp</name>
    <dbReference type="NCBI Taxonomy" id="7454"/>
    <lineage>
        <taxon>Eukaryota</taxon>
        <taxon>Metazoa</taxon>
        <taxon>Ecdysozoa</taxon>
        <taxon>Arthropoda</taxon>
        <taxon>Hexapoda</taxon>
        <taxon>Insecta</taxon>
        <taxon>Pterygota</taxon>
        <taxon>Neoptera</taxon>
        <taxon>Endopterygota</taxon>
        <taxon>Hymenoptera</taxon>
        <taxon>Apocrita</taxon>
        <taxon>Aculeata</taxon>
        <taxon>Vespoidea</taxon>
        <taxon>Vespidae</taxon>
        <taxon>Vespinae</taxon>
        <taxon>Vespula</taxon>
    </lineage>
</organism>
<accession>A0A834KK72</accession>
<evidence type="ECO:0000313" key="2">
    <source>
        <dbReference type="EMBL" id="KAF7408291.1"/>
    </source>
</evidence>
<keyword evidence="3" id="KW-1185">Reference proteome</keyword>
<proteinExistence type="predicted"/>
<reference evidence="2" key="1">
    <citation type="journal article" date="2020" name="G3 (Bethesda)">
        <title>High-Quality Assemblies for Three Invasive Social Wasps from the &lt;i&gt;Vespula&lt;/i&gt; Genus.</title>
        <authorList>
            <person name="Harrop T.W.R."/>
            <person name="Guhlin J."/>
            <person name="McLaughlin G.M."/>
            <person name="Permina E."/>
            <person name="Stockwell P."/>
            <person name="Gilligan J."/>
            <person name="Le Lec M.F."/>
            <person name="Gruber M.A.M."/>
            <person name="Quinn O."/>
            <person name="Lovegrove M."/>
            <person name="Duncan E.J."/>
            <person name="Remnant E.J."/>
            <person name="Van Eeckhoven J."/>
            <person name="Graham B."/>
            <person name="Knapp R.A."/>
            <person name="Langford K.W."/>
            <person name="Kronenberg Z."/>
            <person name="Press M.O."/>
            <person name="Eacker S.M."/>
            <person name="Wilson-Rankin E.E."/>
            <person name="Purcell J."/>
            <person name="Lester P.J."/>
            <person name="Dearden P.K."/>
        </authorList>
    </citation>
    <scope>NUCLEOTIDE SEQUENCE</scope>
    <source>
        <strain evidence="2">Marl-1</strain>
    </source>
</reference>
<dbReference type="EMBL" id="JACSEA010000002">
    <property type="protein sequence ID" value="KAF7408291.1"/>
    <property type="molecule type" value="Genomic_DNA"/>
</dbReference>
<feature type="region of interest" description="Disordered" evidence="1">
    <location>
        <begin position="1"/>
        <end position="27"/>
    </location>
</feature>
<evidence type="ECO:0000313" key="3">
    <source>
        <dbReference type="Proteomes" id="UP000614350"/>
    </source>
</evidence>
<dbReference type="InterPro" id="IPR005374">
    <property type="entry name" value="BBLN_eukaryota"/>
</dbReference>
<evidence type="ECO:0000256" key="1">
    <source>
        <dbReference type="SAM" id="MobiDB-lite"/>
    </source>
</evidence>
<dbReference type="Pfam" id="PF03670">
    <property type="entry name" value="UPF0184"/>
    <property type="match status" value="1"/>
</dbReference>
<protein>
    <submittedName>
        <fullName evidence="2">Uncharacterized protein</fullName>
    </submittedName>
</protein>
<feature type="compositionally biased region" description="Acidic residues" evidence="1">
    <location>
        <begin position="16"/>
        <end position="26"/>
    </location>
</feature>
<comment type="caution">
    <text evidence="2">The sequence shown here is derived from an EMBL/GenBank/DDBJ whole genome shotgun (WGS) entry which is preliminary data.</text>
</comment>
<dbReference type="Proteomes" id="UP000614350">
    <property type="component" value="Unassembled WGS sequence"/>
</dbReference>
<dbReference type="PANTHER" id="PTHR34344">
    <property type="entry name" value="UPF0184 PROTEIN C9ORF16"/>
    <property type="match status" value="1"/>
</dbReference>
<gene>
    <name evidence="2" type="ORF">HZH66_002828</name>
</gene>
<sequence>MMKEGIMQNSVQPLENNDDNDKEDWDNSVYWNSNEAEYADINEKLDQLHSVLDCLEKKNRSIQAGLIELLQSNREARKQFQEALKI</sequence>
<dbReference type="PANTHER" id="PTHR34344:SF1">
    <property type="entry name" value="BUBLIN COILED-COIL PROTEIN"/>
    <property type="match status" value="1"/>
</dbReference>